<name>A0ABS3STD7_9FLAO</name>
<dbReference type="PANTHER" id="PTHR46268:SF6">
    <property type="entry name" value="UNIVERSAL STRESS PROTEIN UP12"/>
    <property type="match status" value="1"/>
</dbReference>
<dbReference type="RefSeq" id="WP_208234068.1">
    <property type="nucleotide sequence ID" value="NZ_JAGEVG010000013.1"/>
</dbReference>
<reference evidence="3 4" key="1">
    <citation type="submission" date="2021-03" db="EMBL/GenBank/DDBJ databases">
        <title>Gelidibacter sp. nov., isolated from costal sediment.</title>
        <authorList>
            <person name="Lun K.-Y."/>
        </authorList>
    </citation>
    <scope>NUCLEOTIDE SEQUENCE [LARGE SCALE GENOMIC DNA]</scope>
    <source>
        <strain evidence="3 4">DF109</strain>
    </source>
</reference>
<dbReference type="InterPro" id="IPR014729">
    <property type="entry name" value="Rossmann-like_a/b/a_fold"/>
</dbReference>
<keyword evidence="4" id="KW-1185">Reference proteome</keyword>
<feature type="domain" description="UspA" evidence="2">
    <location>
        <begin position="1"/>
        <end position="147"/>
    </location>
</feature>
<dbReference type="EMBL" id="JAGEVG010000013">
    <property type="protein sequence ID" value="MBO3098944.1"/>
    <property type="molecule type" value="Genomic_DNA"/>
</dbReference>
<dbReference type="Gene3D" id="3.40.50.620">
    <property type="entry name" value="HUPs"/>
    <property type="match status" value="2"/>
</dbReference>
<evidence type="ECO:0000259" key="2">
    <source>
        <dbReference type="Pfam" id="PF00582"/>
    </source>
</evidence>
<dbReference type="PANTHER" id="PTHR46268">
    <property type="entry name" value="STRESS RESPONSE PROTEIN NHAX"/>
    <property type="match status" value="1"/>
</dbReference>
<organism evidence="3 4">
    <name type="scientific">Gelidibacter pelagius</name>
    <dbReference type="NCBI Taxonomy" id="2819985"/>
    <lineage>
        <taxon>Bacteria</taxon>
        <taxon>Pseudomonadati</taxon>
        <taxon>Bacteroidota</taxon>
        <taxon>Flavobacteriia</taxon>
        <taxon>Flavobacteriales</taxon>
        <taxon>Flavobacteriaceae</taxon>
        <taxon>Gelidibacter</taxon>
    </lineage>
</organism>
<dbReference type="InterPro" id="IPR006015">
    <property type="entry name" value="Universal_stress_UspA"/>
</dbReference>
<dbReference type="Pfam" id="PF00582">
    <property type="entry name" value="Usp"/>
    <property type="match status" value="1"/>
</dbReference>
<proteinExistence type="inferred from homology"/>
<sequence>MKNILLPTDFSDNSLNAIRYAIQLFENDQCTFHLFNAYTPVVYDLTYVLLSPAQFGLRDPIRAASQEGLDKLTTELKEEFGTNPNHKFETIARFETLIAGIKELIVERNIDLVVMGTKGATGAKKILFGSNTVQVFREIKFPVLAIPSNFDYVVPKEILFPTDLEVQFSTAQLQVLKAIAKLHSSRINALHVSTGYGLSDEQDRNKTMLPTFFERMAYEFHDVEDMEIPAAINKFQEEHDIDMLVMVNNKHSFFENLFFKDTINQIGFYLNIPFLVIPSKQQ</sequence>
<dbReference type="SUPFAM" id="SSF52402">
    <property type="entry name" value="Adenine nucleotide alpha hydrolases-like"/>
    <property type="match status" value="2"/>
</dbReference>
<comment type="similarity">
    <text evidence="1">Belongs to the universal stress protein A family.</text>
</comment>
<comment type="caution">
    <text evidence="3">The sequence shown here is derived from an EMBL/GenBank/DDBJ whole genome shotgun (WGS) entry which is preliminary data.</text>
</comment>
<dbReference type="CDD" id="cd00293">
    <property type="entry name" value="USP-like"/>
    <property type="match status" value="1"/>
</dbReference>
<evidence type="ECO:0000256" key="1">
    <source>
        <dbReference type="ARBA" id="ARBA00008791"/>
    </source>
</evidence>
<dbReference type="Proteomes" id="UP000681315">
    <property type="component" value="Unassembled WGS sequence"/>
</dbReference>
<evidence type="ECO:0000313" key="3">
    <source>
        <dbReference type="EMBL" id="MBO3098944.1"/>
    </source>
</evidence>
<accession>A0ABS3STD7</accession>
<dbReference type="PRINTS" id="PR01438">
    <property type="entry name" value="UNVRSLSTRESS"/>
</dbReference>
<gene>
    <name evidence="3" type="ORF">J4051_11740</name>
</gene>
<protein>
    <submittedName>
        <fullName evidence="3">Universal stress protein</fullName>
    </submittedName>
</protein>
<dbReference type="InterPro" id="IPR006016">
    <property type="entry name" value="UspA"/>
</dbReference>
<evidence type="ECO:0000313" key="4">
    <source>
        <dbReference type="Proteomes" id="UP000681315"/>
    </source>
</evidence>